<feature type="signal peptide" evidence="1">
    <location>
        <begin position="1"/>
        <end position="17"/>
    </location>
</feature>
<comment type="caution">
    <text evidence="2">The sequence shown here is derived from an EMBL/GenBank/DDBJ whole genome shotgun (WGS) entry which is preliminary data.</text>
</comment>
<dbReference type="Proteomes" id="UP001565243">
    <property type="component" value="Unassembled WGS sequence"/>
</dbReference>
<keyword evidence="1" id="KW-0732">Signal</keyword>
<sequence>MRYFLLPLIICSTCTLAAPVLDNNCKSPISGTAIRMMDKMHEEMHIDIKSIPPDGVTTELLFNEPVSDLLSQYYAEKTYKTDTLLSISDNKEIYSQDNPVNLIIKFTVKDKEGKEDIFLVSTIANDYECNIEFNGYLIVKREF</sequence>
<feature type="chain" id="PRO_5045218656" description="Shiga toxin A subunit" evidence="1">
    <location>
        <begin position="18"/>
        <end position="143"/>
    </location>
</feature>
<organism evidence="2 3">
    <name type="scientific">Erwinia aeris</name>
    <dbReference type="NCBI Taxonomy" id="3239803"/>
    <lineage>
        <taxon>Bacteria</taxon>
        <taxon>Pseudomonadati</taxon>
        <taxon>Pseudomonadota</taxon>
        <taxon>Gammaproteobacteria</taxon>
        <taxon>Enterobacterales</taxon>
        <taxon>Erwiniaceae</taxon>
        <taxon>Erwinia</taxon>
    </lineage>
</organism>
<reference evidence="2 3" key="1">
    <citation type="submission" date="2024-07" db="EMBL/GenBank/DDBJ databases">
        <authorList>
            <person name="Hebao G."/>
        </authorList>
    </citation>
    <scope>NUCLEOTIDE SEQUENCE [LARGE SCALE GENOMIC DNA]</scope>
    <source>
        <strain evidence="2 3">ACCC 02193</strain>
    </source>
</reference>
<dbReference type="EMBL" id="JBGFFX010000003">
    <property type="protein sequence ID" value="MEY8770217.1"/>
    <property type="molecule type" value="Genomic_DNA"/>
</dbReference>
<gene>
    <name evidence="2" type="ORF">AB6T85_07230</name>
</gene>
<evidence type="ECO:0000313" key="2">
    <source>
        <dbReference type="EMBL" id="MEY8770217.1"/>
    </source>
</evidence>
<proteinExistence type="predicted"/>
<evidence type="ECO:0008006" key="4">
    <source>
        <dbReference type="Google" id="ProtNLM"/>
    </source>
</evidence>
<keyword evidence="3" id="KW-1185">Reference proteome</keyword>
<name>A0ABV4E5M1_9GAMM</name>
<evidence type="ECO:0000256" key="1">
    <source>
        <dbReference type="SAM" id="SignalP"/>
    </source>
</evidence>
<evidence type="ECO:0000313" key="3">
    <source>
        <dbReference type="Proteomes" id="UP001565243"/>
    </source>
</evidence>
<accession>A0ABV4E5M1</accession>
<protein>
    <recommendedName>
        <fullName evidence="4">Shiga toxin A subunit</fullName>
    </recommendedName>
</protein>
<dbReference type="RefSeq" id="WP_301730295.1">
    <property type="nucleotide sequence ID" value="NZ_JBGFFX010000003.1"/>
</dbReference>